<gene>
    <name evidence="2" type="ORF">H257_13386</name>
</gene>
<dbReference type="RefSeq" id="XP_009839186.1">
    <property type="nucleotide sequence ID" value="XM_009840884.1"/>
</dbReference>
<feature type="compositionally biased region" description="Low complexity" evidence="1">
    <location>
        <begin position="22"/>
        <end position="36"/>
    </location>
</feature>
<dbReference type="AlphaFoldDB" id="W4FWD0"/>
<reference evidence="2" key="1">
    <citation type="submission" date="2013-12" db="EMBL/GenBank/DDBJ databases">
        <title>The Genome Sequence of Aphanomyces astaci APO3.</title>
        <authorList>
            <consortium name="The Broad Institute Genomics Platform"/>
            <person name="Russ C."/>
            <person name="Tyler B."/>
            <person name="van West P."/>
            <person name="Dieguez-Uribeondo J."/>
            <person name="Young S.K."/>
            <person name="Zeng Q."/>
            <person name="Gargeya S."/>
            <person name="Fitzgerald M."/>
            <person name="Abouelleil A."/>
            <person name="Alvarado L."/>
            <person name="Chapman S.B."/>
            <person name="Gainer-Dewar J."/>
            <person name="Goldberg J."/>
            <person name="Griggs A."/>
            <person name="Gujja S."/>
            <person name="Hansen M."/>
            <person name="Howarth C."/>
            <person name="Imamovic A."/>
            <person name="Ireland A."/>
            <person name="Larimer J."/>
            <person name="McCowan C."/>
            <person name="Murphy C."/>
            <person name="Pearson M."/>
            <person name="Poon T.W."/>
            <person name="Priest M."/>
            <person name="Roberts A."/>
            <person name="Saif S."/>
            <person name="Shea T."/>
            <person name="Sykes S."/>
            <person name="Wortman J."/>
            <person name="Nusbaum C."/>
            <person name="Birren B."/>
        </authorList>
    </citation>
    <scope>NUCLEOTIDE SEQUENCE [LARGE SCALE GENOMIC DNA]</scope>
    <source>
        <strain evidence="2">APO3</strain>
    </source>
</reference>
<accession>W4FWD0</accession>
<dbReference type="VEuPathDB" id="FungiDB:H257_13386"/>
<protein>
    <submittedName>
        <fullName evidence="2">Uncharacterized protein</fullName>
    </submittedName>
</protein>
<dbReference type="GeneID" id="20815382"/>
<feature type="compositionally biased region" description="Basic and acidic residues" evidence="1">
    <location>
        <begin position="39"/>
        <end position="52"/>
    </location>
</feature>
<dbReference type="EMBL" id="KI913161">
    <property type="protein sequence ID" value="ETV71246.1"/>
    <property type="molecule type" value="Genomic_DNA"/>
</dbReference>
<sequence>MVTKLKMKMDDRLSHAWLSLSKRLSSSGSSPRRCPPVTVKEKTEGDALHDQYRQNGGKPEQLG</sequence>
<evidence type="ECO:0000313" key="2">
    <source>
        <dbReference type="EMBL" id="ETV71246.1"/>
    </source>
</evidence>
<proteinExistence type="predicted"/>
<organism evidence="2">
    <name type="scientific">Aphanomyces astaci</name>
    <name type="common">Crayfish plague agent</name>
    <dbReference type="NCBI Taxonomy" id="112090"/>
    <lineage>
        <taxon>Eukaryota</taxon>
        <taxon>Sar</taxon>
        <taxon>Stramenopiles</taxon>
        <taxon>Oomycota</taxon>
        <taxon>Saprolegniomycetes</taxon>
        <taxon>Saprolegniales</taxon>
        <taxon>Verrucalvaceae</taxon>
        <taxon>Aphanomyces</taxon>
    </lineage>
</organism>
<evidence type="ECO:0000256" key="1">
    <source>
        <dbReference type="SAM" id="MobiDB-lite"/>
    </source>
</evidence>
<name>W4FWD0_APHAT</name>
<feature type="region of interest" description="Disordered" evidence="1">
    <location>
        <begin position="22"/>
        <end position="63"/>
    </location>
</feature>